<keyword evidence="9" id="KW-0498">Mitosis</keyword>
<dbReference type="InterPro" id="IPR027120">
    <property type="entry name" value="Smc2_ABC"/>
</dbReference>
<dbReference type="GO" id="GO:0015267">
    <property type="term" value="F:channel activity"/>
    <property type="evidence" value="ECO:0007669"/>
    <property type="project" value="InterPro"/>
</dbReference>
<feature type="coiled-coil region" evidence="21">
    <location>
        <begin position="1502"/>
        <end position="1546"/>
    </location>
</feature>
<dbReference type="PRINTS" id="PR00783">
    <property type="entry name" value="MINTRINSICP"/>
</dbReference>
<dbReference type="InterPro" id="IPR036277">
    <property type="entry name" value="SMC_hinge_sf"/>
</dbReference>
<name>A0A498KM76_MALDO</name>
<dbReference type="GO" id="GO:0016020">
    <property type="term" value="C:membrane"/>
    <property type="evidence" value="ECO:0007669"/>
    <property type="project" value="UniProtKB-SubCell"/>
</dbReference>
<dbReference type="InterPro" id="IPR000425">
    <property type="entry name" value="MIP"/>
</dbReference>
<keyword evidence="4" id="KW-0813">Transport</keyword>
<keyword evidence="16" id="KW-0469">Meiosis</keyword>
<keyword evidence="14 23" id="KW-0472">Membrane</keyword>
<dbReference type="GO" id="GO:0030261">
    <property type="term" value="P:chromosome condensation"/>
    <property type="evidence" value="ECO:0007669"/>
    <property type="project" value="UniProtKB-KW"/>
</dbReference>
<evidence type="ECO:0000256" key="14">
    <source>
        <dbReference type="ARBA" id="ARBA00023136"/>
    </source>
</evidence>
<evidence type="ECO:0000256" key="19">
    <source>
        <dbReference type="ARBA" id="ARBA00058390"/>
    </source>
</evidence>
<dbReference type="Pfam" id="PF02463">
    <property type="entry name" value="SMC_N"/>
    <property type="match status" value="2"/>
</dbReference>
<evidence type="ECO:0000256" key="9">
    <source>
        <dbReference type="ARBA" id="ARBA00022776"/>
    </source>
</evidence>
<reference evidence="25 26" key="1">
    <citation type="submission" date="2018-10" db="EMBL/GenBank/DDBJ databases">
        <title>A high-quality apple genome assembly.</title>
        <authorList>
            <person name="Hu J."/>
        </authorList>
    </citation>
    <scope>NUCLEOTIDE SEQUENCE [LARGE SCALE GENOMIC DNA]</scope>
    <source>
        <strain evidence="26">cv. HFTH1</strain>
        <tissue evidence="25">Young leaf</tissue>
    </source>
</reference>
<dbReference type="InterPro" id="IPR010935">
    <property type="entry name" value="SMC_hinge"/>
</dbReference>
<keyword evidence="26" id="KW-1185">Reference proteome</keyword>
<dbReference type="GO" id="GO:0051321">
    <property type="term" value="P:meiotic cell cycle"/>
    <property type="evidence" value="ECO:0007669"/>
    <property type="project" value="UniProtKB-KW"/>
</dbReference>
<keyword evidence="10" id="KW-0067">ATP-binding</keyword>
<dbReference type="Pfam" id="PF06470">
    <property type="entry name" value="SMC_hinge"/>
    <property type="match status" value="1"/>
</dbReference>
<dbReference type="InterPro" id="IPR027417">
    <property type="entry name" value="P-loop_NTPase"/>
</dbReference>
<evidence type="ECO:0000256" key="2">
    <source>
        <dbReference type="ARBA" id="ARBA00004141"/>
    </source>
</evidence>
<dbReference type="Gene3D" id="1.20.1080.10">
    <property type="entry name" value="Glycerol uptake facilitator protein"/>
    <property type="match status" value="1"/>
</dbReference>
<feature type="transmembrane region" description="Helical" evidence="23">
    <location>
        <begin position="325"/>
        <end position="349"/>
    </location>
</feature>
<evidence type="ECO:0000256" key="6">
    <source>
        <dbReference type="ARBA" id="ARBA00022692"/>
    </source>
</evidence>
<dbReference type="SUPFAM" id="SSF81338">
    <property type="entry name" value="Aquaporin-like"/>
    <property type="match status" value="1"/>
</dbReference>
<dbReference type="FunFam" id="1.20.1060.20:FF:000005">
    <property type="entry name" value="Structural maintenance of chromosomes 2"/>
    <property type="match status" value="1"/>
</dbReference>
<keyword evidence="5" id="KW-0132">Cell division</keyword>
<keyword evidence="13" id="KW-0226">DNA condensation</keyword>
<dbReference type="GO" id="GO:0000796">
    <property type="term" value="C:condensin complex"/>
    <property type="evidence" value="ECO:0007669"/>
    <property type="project" value="UniProtKB-ARBA"/>
</dbReference>
<comment type="function">
    <text evidence="19">Central component of the condensin complex, a complex required for conversion of interphase chromatin into mitotic-like condense chromosomes. The condensin complex probably introduces positive supercoils into relaxed DNA in the presence of type I topoisomerases and converts nicked DNA into positive knotted forms in the presence of type II topoisomerases. Also involved in chromosome segregation in meiosis.</text>
</comment>
<evidence type="ECO:0000256" key="13">
    <source>
        <dbReference type="ARBA" id="ARBA00023067"/>
    </source>
</evidence>
<evidence type="ECO:0000256" key="16">
    <source>
        <dbReference type="ARBA" id="ARBA00023254"/>
    </source>
</evidence>
<dbReference type="FunFam" id="3.40.50.300:FF:000278">
    <property type="entry name" value="Structural maintenance of chromosomes 2"/>
    <property type="match status" value="1"/>
</dbReference>
<evidence type="ECO:0000259" key="24">
    <source>
        <dbReference type="SMART" id="SM00968"/>
    </source>
</evidence>
<evidence type="ECO:0000256" key="10">
    <source>
        <dbReference type="ARBA" id="ARBA00022840"/>
    </source>
</evidence>
<organism evidence="25 26">
    <name type="scientific">Malus domestica</name>
    <name type="common">Apple</name>
    <name type="synonym">Pyrus malus</name>
    <dbReference type="NCBI Taxonomy" id="3750"/>
    <lineage>
        <taxon>Eukaryota</taxon>
        <taxon>Viridiplantae</taxon>
        <taxon>Streptophyta</taxon>
        <taxon>Embryophyta</taxon>
        <taxon>Tracheophyta</taxon>
        <taxon>Spermatophyta</taxon>
        <taxon>Magnoliopsida</taxon>
        <taxon>eudicotyledons</taxon>
        <taxon>Gunneridae</taxon>
        <taxon>Pentapetalae</taxon>
        <taxon>rosids</taxon>
        <taxon>fabids</taxon>
        <taxon>Rosales</taxon>
        <taxon>Rosaceae</taxon>
        <taxon>Amygdaloideae</taxon>
        <taxon>Maleae</taxon>
        <taxon>Malus</taxon>
    </lineage>
</organism>
<keyword evidence="15" id="KW-0539">Nucleus</keyword>
<dbReference type="GO" id="GO:0000280">
    <property type="term" value="P:nuclear division"/>
    <property type="evidence" value="ECO:0007669"/>
    <property type="project" value="UniProtKB-ARBA"/>
</dbReference>
<evidence type="ECO:0000256" key="12">
    <source>
        <dbReference type="ARBA" id="ARBA00023054"/>
    </source>
</evidence>
<comment type="subunit">
    <text evidence="20">Forms a heterodimer with SMC4. Component of the condensin complex, which contains the SMC2 and SMC4 heterodimer, and three non SMC subunits that probably regulate the complex: CAPH, CAPD2 and CAPG.</text>
</comment>
<dbReference type="GO" id="GO:0016887">
    <property type="term" value="F:ATP hydrolysis activity"/>
    <property type="evidence" value="ECO:0007669"/>
    <property type="project" value="InterPro"/>
</dbReference>
<dbReference type="Gene3D" id="1.20.1060.20">
    <property type="match status" value="1"/>
</dbReference>
<feature type="domain" description="SMC hinge" evidence="24">
    <location>
        <begin position="1038"/>
        <end position="1158"/>
    </location>
</feature>
<evidence type="ECO:0000256" key="4">
    <source>
        <dbReference type="ARBA" id="ARBA00022448"/>
    </source>
</evidence>
<evidence type="ECO:0000256" key="20">
    <source>
        <dbReference type="ARBA" id="ARBA00062012"/>
    </source>
</evidence>
<dbReference type="CDD" id="cd00333">
    <property type="entry name" value="MIP"/>
    <property type="match status" value="1"/>
</dbReference>
<dbReference type="EMBL" id="RDQH01000327">
    <property type="protein sequence ID" value="RXI08597.1"/>
    <property type="molecule type" value="Genomic_DNA"/>
</dbReference>
<dbReference type="SUPFAM" id="SSF75553">
    <property type="entry name" value="Smc hinge domain"/>
    <property type="match status" value="1"/>
</dbReference>
<dbReference type="GO" id="GO:0000793">
    <property type="term" value="C:condensed chromosome"/>
    <property type="evidence" value="ECO:0007669"/>
    <property type="project" value="UniProtKB-ARBA"/>
</dbReference>
<evidence type="ECO:0000256" key="5">
    <source>
        <dbReference type="ARBA" id="ARBA00022618"/>
    </source>
</evidence>
<keyword evidence="12 21" id="KW-0175">Coiled coil</keyword>
<dbReference type="Proteomes" id="UP000290289">
    <property type="component" value="Chromosome 1"/>
</dbReference>
<dbReference type="SMART" id="SM00968">
    <property type="entry name" value="SMC_hinge"/>
    <property type="match status" value="1"/>
</dbReference>
<feature type="transmembrane region" description="Helical" evidence="23">
    <location>
        <begin position="444"/>
        <end position="461"/>
    </location>
</feature>
<keyword evidence="11 23" id="KW-1133">Transmembrane helix</keyword>
<feature type="transmembrane region" description="Helical" evidence="23">
    <location>
        <begin position="370"/>
        <end position="391"/>
    </location>
</feature>
<comment type="similarity">
    <text evidence="18">Belongs to the MIP/aquaporin (TC 1.A.8) family. TIP (TC 1.A.8.10) subfamily.</text>
</comment>
<dbReference type="FunFam" id="3.40.50.300:FF:000385">
    <property type="entry name" value="Structural maintenance of chromosomes 2"/>
    <property type="match status" value="1"/>
</dbReference>
<dbReference type="GO" id="GO:0051301">
    <property type="term" value="P:cell division"/>
    <property type="evidence" value="ECO:0007669"/>
    <property type="project" value="UniProtKB-KW"/>
</dbReference>
<dbReference type="Pfam" id="PF00230">
    <property type="entry name" value="MIP"/>
    <property type="match status" value="1"/>
</dbReference>
<accession>A0A498KM76</accession>
<dbReference type="STRING" id="3750.A0A498KM76"/>
<feature type="coiled-coil region" evidence="21">
    <location>
        <begin position="848"/>
        <end position="1027"/>
    </location>
</feature>
<evidence type="ECO:0000313" key="26">
    <source>
        <dbReference type="Proteomes" id="UP000290289"/>
    </source>
</evidence>
<evidence type="ECO:0000256" key="15">
    <source>
        <dbReference type="ARBA" id="ARBA00023242"/>
    </source>
</evidence>
<evidence type="ECO:0000256" key="23">
    <source>
        <dbReference type="SAM" id="Phobius"/>
    </source>
</evidence>
<evidence type="ECO:0000313" key="25">
    <source>
        <dbReference type="EMBL" id="RXI08597.1"/>
    </source>
</evidence>
<dbReference type="PROSITE" id="PS00221">
    <property type="entry name" value="MIP"/>
    <property type="match status" value="1"/>
</dbReference>
<feature type="coiled-coil region" evidence="21">
    <location>
        <begin position="1414"/>
        <end position="1448"/>
    </location>
</feature>
<dbReference type="InterPro" id="IPR003395">
    <property type="entry name" value="RecF/RecN/SMC_N"/>
</dbReference>
<comment type="caution">
    <text evidence="25">The sequence shown here is derived from an EMBL/GenBank/DDBJ whole genome shotgun (WGS) entry which is preliminary data.</text>
</comment>
<feature type="transmembrane region" description="Helical" evidence="23">
    <location>
        <begin position="251"/>
        <end position="272"/>
    </location>
</feature>
<evidence type="ECO:0000256" key="17">
    <source>
        <dbReference type="ARBA" id="ARBA00023306"/>
    </source>
</evidence>
<evidence type="ECO:0000256" key="3">
    <source>
        <dbReference type="ARBA" id="ARBA00005231"/>
    </source>
</evidence>
<dbReference type="Gene3D" id="3.40.50.300">
    <property type="entry name" value="P-loop containing nucleotide triphosphate hydrolases"/>
    <property type="match status" value="2"/>
</dbReference>
<dbReference type="FunFam" id="1.20.1080.10:FF:000017">
    <property type="entry name" value="Probable aquaporin TIP5-1"/>
    <property type="match status" value="1"/>
</dbReference>
<feature type="transmembrane region" description="Helical" evidence="23">
    <location>
        <begin position="397"/>
        <end position="416"/>
    </location>
</feature>
<keyword evidence="17" id="KW-0131">Cell cycle</keyword>
<keyword evidence="6 23" id="KW-0812">Transmembrane</keyword>
<feature type="transmembrane region" description="Helical" evidence="23">
    <location>
        <begin position="284"/>
        <end position="305"/>
    </location>
</feature>
<dbReference type="InterPro" id="IPR022357">
    <property type="entry name" value="MIP_CS"/>
</dbReference>
<dbReference type="GO" id="GO:0098813">
    <property type="term" value="P:nuclear chromosome segregation"/>
    <property type="evidence" value="ECO:0007669"/>
    <property type="project" value="UniProtKB-ARBA"/>
</dbReference>
<evidence type="ECO:0000256" key="11">
    <source>
        <dbReference type="ARBA" id="ARBA00022989"/>
    </source>
</evidence>
<gene>
    <name evidence="25" type="ORF">DVH24_022741</name>
</gene>
<evidence type="ECO:0000256" key="8">
    <source>
        <dbReference type="ARBA" id="ARBA00022741"/>
    </source>
</evidence>
<evidence type="ECO:0000256" key="22">
    <source>
        <dbReference type="SAM" id="MobiDB-lite"/>
    </source>
</evidence>
<evidence type="ECO:0000256" key="7">
    <source>
        <dbReference type="ARBA" id="ARBA00022737"/>
    </source>
</evidence>
<dbReference type="Gene3D" id="3.30.70.1620">
    <property type="match status" value="1"/>
</dbReference>
<dbReference type="InterPro" id="IPR023271">
    <property type="entry name" value="Aquaporin-like"/>
</dbReference>
<feature type="region of interest" description="Disordered" evidence="22">
    <location>
        <begin position="1316"/>
        <end position="1335"/>
    </location>
</feature>
<dbReference type="GO" id="GO:0005524">
    <property type="term" value="F:ATP binding"/>
    <property type="evidence" value="ECO:0007669"/>
    <property type="project" value="UniProtKB-KW"/>
</dbReference>
<comment type="subcellular location">
    <subcellularLocation>
        <location evidence="2">Membrane</location>
        <topology evidence="2">Multi-pass membrane protein</topology>
    </subcellularLocation>
    <subcellularLocation>
        <location evidence="1">Nucleus</location>
    </subcellularLocation>
</comment>
<dbReference type="GO" id="GO:0031981">
    <property type="term" value="C:nuclear lumen"/>
    <property type="evidence" value="ECO:0007669"/>
    <property type="project" value="UniProtKB-ARBA"/>
</dbReference>
<comment type="similarity">
    <text evidence="3">Belongs to the SMC family. SMC2 subfamily.</text>
</comment>
<dbReference type="CDD" id="cd03273">
    <property type="entry name" value="ABC_SMC2_euk"/>
    <property type="match status" value="1"/>
</dbReference>
<sequence length="1715" mass="190969">MHSEFSLGRGGTYAEQKHATENPPPCYGLSLLSPACSTKSGSAAAETGVGDVLYSKKDVRDYMYTGVGDVLYSKKDVRDFIYRQDVEKHRTKKFMQREDNLEKYMKSAVIYRAKRKRRASLAGCLDEFSLGRGGAYAEQKHAAENSPPCYGVSILSPACSTKYSSAAAETGVGDVLYGKNDVRDFMYREDDLEKHRRSKYMQIEDHLETHMRSAVIYRAKRKRRASLAGCLEIALTARLQKAITPSALRSYLAEFISTFFFVFTVVGSMMSSRKLMPDTASDPASLVMVAVANAFALSSTMYIAANVSGGHINPAVTFGMAVGGHISVLNAICYWISQMMASIMACLLLKVTTVGQHVPTYGITEEMTGFGASVLEGVLTFGLVYTVYVAGDRRHGAFGGVGPLAVGFMAGANVLATGPFSGGSMNPACAFGSAVVSGSFRNQAVYWVGPLIGAAVAGLLYDNVVYPTQSPDSLTGFSSINRKEKQKQRKLLVLGFSNLSLSVHPPLKSKTLSALGSRQKMYIKEVCLEGFKSYATRTVVPGFDPFFNAITGLNGSGKSNILDSICFVLGITNLQQVRAANLQELVYKQGQAGITKATVSIVFDNSDRARSPLGYEAQSEITVTRQIVVGGRNKYLINGKLAQPSQVQNLFHSVQLNVNNPHFLIMQGRITKVLNMKPPEILSMLEEAAGTRMYETKKEAALKTLEKKQSKVDEINTLLDQEILPALDKLRRERAQYMQWANGNADLDRLKRFCIAHEYIQAQRIRDSAASELEQVKARISEVDDDMRKMKGEIQEMETQVSKLTAEKEARMGGEVKSLSDKLDALSQDLVKEVSVLSNKEDTLGIENKNAEKIVNNIEDMKQSVKETDFAIRKAEEGAADLKKRAEELSQTLNEYEKDYQGVLAGKSSGNEEKCLEDQLGDAKVAVGNAETELKQLNTKISHCQRELKEKNKQLMSKREEADAVKSELTARKRDLENLENALKSVPYKEGQMEALQKDRASELGEVQKLRDEMRNLSAQLSNVEFAYRDPVNNFDRSKVKGVVAKLIKVKDSSTMTALEVTAGGKLFNVVVDTESTGKQLLQNGNLRRRVTIIPLNKIQPYTVHPRVQQAASKLVGKENAELALSLVGYDNELKSAMEFVFGSTFVCKTVDAAKEVAFNKEIRTPSVTLEGDIFQPSGLLTGGSRKGGGDLLRQLHELAETEQKLSVHQRRLTEIEAKITELLPLQKKFMDIKAQLELKSYDLSLFQGRAEQNEHHKLGELVKRIEQELLEAQFAAKEKQLLYEDCVNKVSLLEKSIKENDNSREGRLKDLEKKIKETKTQMQSASKNLKGHENEKEKLIMEKEAVIKELASLETQLASLRTQINNLISEVEEQRAKVGCTRNIHDSAQSELNSIRMKMKECDSQISGILKEQQTLQHKLSETNLERKKMENEVKRMEMEQKDCSTKVDRLVEKHAWIASEKQLFGKNGTDYDFSLRDPRNAREEFERLQAQQSGLEKRVNKKVMAMFEKAEDEYNDLMSKKNIIENDKSKIKKVIEELDEKKKETLKVTWVKVNSDFGSIFSTLLPGTMGKLEPPEGCSFLDGLEVRVAFGGVWKQSLSELSGGQRSLLALSLILALLLFKPAPLYILDEVDAALDLSHTQNIGRMIKTHFPHSQFIVVSLKEGMFNNANVLFRTKFVDGVSTVQRTAAAKHKWCVSRSGALPVKVLSLTKDK</sequence>
<dbReference type="SUPFAM" id="SSF52540">
    <property type="entry name" value="P-loop containing nucleoside triphosphate hydrolases"/>
    <property type="match status" value="1"/>
</dbReference>
<keyword evidence="8" id="KW-0547">Nucleotide-binding</keyword>
<evidence type="ECO:0000256" key="1">
    <source>
        <dbReference type="ARBA" id="ARBA00004123"/>
    </source>
</evidence>
<evidence type="ECO:0000256" key="21">
    <source>
        <dbReference type="SAM" id="Coils"/>
    </source>
</evidence>
<evidence type="ECO:0000256" key="18">
    <source>
        <dbReference type="ARBA" id="ARBA00038477"/>
    </source>
</evidence>
<protein>
    <recommendedName>
        <fullName evidence="24">SMC hinge domain-containing protein</fullName>
    </recommendedName>
</protein>
<dbReference type="PANTHER" id="PTHR43977">
    <property type="entry name" value="STRUCTURAL MAINTENANCE OF CHROMOSOMES PROTEIN 3"/>
    <property type="match status" value="1"/>
</dbReference>
<keyword evidence="7" id="KW-0677">Repeat</keyword>
<proteinExistence type="inferred from homology"/>
<feature type="coiled-coil region" evidence="21">
    <location>
        <begin position="766"/>
        <end position="807"/>
    </location>
</feature>